<organism evidence="1 2">
    <name type="scientific">Nitratiruptor tergarcus DSM 16512</name>
    <dbReference type="NCBI Taxonomy" id="1069081"/>
    <lineage>
        <taxon>Bacteria</taxon>
        <taxon>Pseudomonadati</taxon>
        <taxon>Campylobacterota</taxon>
        <taxon>Epsilonproteobacteria</taxon>
        <taxon>Nautiliales</taxon>
        <taxon>Nitratiruptoraceae</taxon>
        <taxon>Nitratiruptor</taxon>
    </lineage>
</organism>
<dbReference type="RefSeq" id="WP_269456998.1">
    <property type="nucleotide sequence ID" value="NZ_AP026671.1"/>
</dbReference>
<accession>A0A1W1WSI3</accession>
<keyword evidence="2" id="KW-1185">Reference proteome</keyword>
<protein>
    <submittedName>
        <fullName evidence="1">Uncharacterized protein</fullName>
    </submittedName>
</protein>
<evidence type="ECO:0000313" key="1">
    <source>
        <dbReference type="EMBL" id="SMC09165.1"/>
    </source>
</evidence>
<evidence type="ECO:0000313" key="2">
    <source>
        <dbReference type="Proteomes" id="UP000192602"/>
    </source>
</evidence>
<dbReference type="Proteomes" id="UP000192602">
    <property type="component" value="Unassembled WGS sequence"/>
</dbReference>
<dbReference type="EMBL" id="FWWZ01000001">
    <property type="protein sequence ID" value="SMC09165.1"/>
    <property type="molecule type" value="Genomic_DNA"/>
</dbReference>
<dbReference type="AlphaFoldDB" id="A0A1W1WSI3"/>
<dbReference type="STRING" id="1069081.SAMN05660197_0969"/>
<proteinExistence type="predicted"/>
<sequence length="44" mass="5011">MITDPKLLATIISNNIASSDITLDEVEHIVLHYIRLYNSSIKRV</sequence>
<gene>
    <name evidence="1" type="ORF">SAMN05660197_0969</name>
</gene>
<name>A0A1W1WSI3_9BACT</name>
<reference evidence="2" key="1">
    <citation type="submission" date="2017-04" db="EMBL/GenBank/DDBJ databases">
        <authorList>
            <person name="Varghese N."/>
            <person name="Submissions S."/>
        </authorList>
    </citation>
    <scope>NUCLEOTIDE SEQUENCE [LARGE SCALE GENOMIC DNA]</scope>
    <source>
        <strain evidence="2">DSM 16512</strain>
    </source>
</reference>